<dbReference type="AlphaFoldDB" id="A0AAN8QYE0"/>
<name>A0AAN8QYE0_9TELE</name>
<feature type="non-terminal residue" evidence="1">
    <location>
        <position position="1"/>
    </location>
</feature>
<comment type="caution">
    <text evidence="1">The sequence shown here is derived from an EMBL/GenBank/DDBJ whole genome shotgun (WGS) entry which is preliminary data.</text>
</comment>
<reference evidence="1 2" key="1">
    <citation type="submission" date="2021-04" db="EMBL/GenBank/DDBJ databases">
        <authorList>
            <person name="De Guttry C."/>
            <person name="Zahm M."/>
            <person name="Klopp C."/>
            <person name="Cabau C."/>
            <person name="Louis A."/>
            <person name="Berthelot C."/>
            <person name="Parey E."/>
            <person name="Roest Crollius H."/>
            <person name="Montfort J."/>
            <person name="Robinson-Rechavi M."/>
            <person name="Bucao C."/>
            <person name="Bouchez O."/>
            <person name="Gislard M."/>
            <person name="Lluch J."/>
            <person name="Milhes M."/>
            <person name="Lampietro C."/>
            <person name="Lopez Roques C."/>
            <person name="Donnadieu C."/>
            <person name="Braasch I."/>
            <person name="Desvignes T."/>
            <person name="Postlethwait J."/>
            <person name="Bobe J."/>
            <person name="Wedekind C."/>
            <person name="Guiguen Y."/>
        </authorList>
    </citation>
    <scope>NUCLEOTIDE SEQUENCE [LARGE SCALE GENOMIC DNA]</scope>
    <source>
        <strain evidence="1">Cs_M1</strain>
        <tissue evidence="1">Blood</tissue>
    </source>
</reference>
<evidence type="ECO:0000313" key="2">
    <source>
        <dbReference type="Proteomes" id="UP001356427"/>
    </source>
</evidence>
<protein>
    <submittedName>
        <fullName evidence="1">Uncharacterized protein</fullName>
    </submittedName>
</protein>
<dbReference type="Proteomes" id="UP001356427">
    <property type="component" value="Unassembled WGS sequence"/>
</dbReference>
<dbReference type="EMBL" id="JAGTTL010000010">
    <property type="protein sequence ID" value="KAK6316701.1"/>
    <property type="molecule type" value="Genomic_DNA"/>
</dbReference>
<proteinExistence type="predicted"/>
<keyword evidence="2" id="KW-1185">Reference proteome</keyword>
<evidence type="ECO:0000313" key="1">
    <source>
        <dbReference type="EMBL" id="KAK6316701.1"/>
    </source>
</evidence>
<organism evidence="1 2">
    <name type="scientific">Coregonus suidteri</name>
    <dbReference type="NCBI Taxonomy" id="861788"/>
    <lineage>
        <taxon>Eukaryota</taxon>
        <taxon>Metazoa</taxon>
        <taxon>Chordata</taxon>
        <taxon>Craniata</taxon>
        <taxon>Vertebrata</taxon>
        <taxon>Euteleostomi</taxon>
        <taxon>Actinopterygii</taxon>
        <taxon>Neopterygii</taxon>
        <taxon>Teleostei</taxon>
        <taxon>Protacanthopterygii</taxon>
        <taxon>Salmoniformes</taxon>
        <taxon>Salmonidae</taxon>
        <taxon>Coregoninae</taxon>
        <taxon>Coregonus</taxon>
    </lineage>
</organism>
<accession>A0AAN8QYE0</accession>
<sequence>VDNSFIVGSKEADGVFEEQHEGAVDDAIGQFIRVSLGREQIKRQHIESSCRQLTVIM</sequence>
<gene>
    <name evidence="1" type="ORF">J4Q44_G00121010</name>
</gene>